<dbReference type="RefSeq" id="WP_317679551.1">
    <property type="nucleotide sequence ID" value="NZ_JAWLOF010000028.1"/>
</dbReference>
<proteinExistence type="predicted"/>
<gene>
    <name evidence="1" type="ORF">R4P48_22615</name>
</gene>
<dbReference type="Proteomes" id="UP001187066">
    <property type="component" value="Unassembled WGS sequence"/>
</dbReference>
<organism evidence="1 2">
    <name type="scientific">Atlantibacter subterraneus</name>
    <dbReference type="NCBI Taxonomy" id="255519"/>
    <lineage>
        <taxon>Bacteria</taxon>
        <taxon>Pseudomonadati</taxon>
        <taxon>Pseudomonadota</taxon>
        <taxon>Gammaproteobacteria</taxon>
        <taxon>Enterobacterales</taxon>
        <taxon>Enterobacteriaceae</taxon>
        <taxon>Atlantibacter</taxon>
    </lineage>
</organism>
<accession>A0ABU4E8N9</accession>
<dbReference type="EMBL" id="JAWLOF010000028">
    <property type="protein sequence ID" value="MDV7025446.1"/>
    <property type="molecule type" value="Genomic_DNA"/>
</dbReference>
<comment type="caution">
    <text evidence="1">The sequence shown here is derived from an EMBL/GenBank/DDBJ whole genome shotgun (WGS) entry which is preliminary data.</text>
</comment>
<evidence type="ECO:0008006" key="3">
    <source>
        <dbReference type="Google" id="ProtNLM"/>
    </source>
</evidence>
<evidence type="ECO:0000313" key="1">
    <source>
        <dbReference type="EMBL" id="MDV7025446.1"/>
    </source>
</evidence>
<name>A0ABU4E8N9_9ENTR</name>
<reference evidence="1 2" key="1">
    <citation type="submission" date="2023-10" db="EMBL/GenBank/DDBJ databases">
        <authorList>
            <person name="Dale J."/>
        </authorList>
    </citation>
    <scope>NUCLEOTIDE SEQUENCE [LARGE SCALE GENOMIC DNA]</scope>
    <source>
        <strain evidence="1 2">2023EL-00970</strain>
    </source>
</reference>
<sequence>MVWVSVKQRLPEPFVKVWVMTDSGRKVTGYVKGNGEWFIFCREVAAGKPEVIRWEEP</sequence>
<evidence type="ECO:0000313" key="2">
    <source>
        <dbReference type="Proteomes" id="UP001187066"/>
    </source>
</evidence>
<protein>
    <recommendedName>
        <fullName evidence="3">DUF551 domain-containing protein</fullName>
    </recommendedName>
</protein>
<keyword evidence="2" id="KW-1185">Reference proteome</keyword>